<name>A0A6A5AH30_APHAT</name>
<proteinExistence type="predicted"/>
<keyword evidence="1" id="KW-0732">Signal</keyword>
<reference evidence="2 3" key="1">
    <citation type="submission" date="2019-06" db="EMBL/GenBank/DDBJ databases">
        <title>Genomics analysis of Aphanomyces spp. identifies a new class of oomycete effector associated with host adaptation.</title>
        <authorList>
            <person name="Gaulin E."/>
        </authorList>
    </citation>
    <scope>NUCLEOTIDE SEQUENCE [LARGE SCALE GENOMIC DNA]</scope>
    <source>
        <strain evidence="2 3">E</strain>
    </source>
</reference>
<dbReference type="EMBL" id="VJMI01013606">
    <property type="protein sequence ID" value="KAF0747350.1"/>
    <property type="molecule type" value="Genomic_DNA"/>
</dbReference>
<evidence type="ECO:0000256" key="1">
    <source>
        <dbReference type="SAM" id="SignalP"/>
    </source>
</evidence>
<organism evidence="2 3">
    <name type="scientific">Aphanomyces astaci</name>
    <name type="common">Crayfish plague agent</name>
    <dbReference type="NCBI Taxonomy" id="112090"/>
    <lineage>
        <taxon>Eukaryota</taxon>
        <taxon>Sar</taxon>
        <taxon>Stramenopiles</taxon>
        <taxon>Oomycota</taxon>
        <taxon>Saprolegniomycetes</taxon>
        <taxon>Saprolegniales</taxon>
        <taxon>Verrucalvaceae</taxon>
        <taxon>Aphanomyces</taxon>
    </lineage>
</organism>
<dbReference type="VEuPathDB" id="FungiDB:H257_02448"/>
<sequence>MRAFLVGMLALSWTTSMCQACVEDWYICPNGRGVGRDPLRNCEHFPCNITSNDAIVPAPALDTLAQNTTCTDDPFFQVCPSGDIVLRDYATNCTFRPCPPFCVNETITCPSGDLKRANPLLNCTFDPCPVMCATDTFTCPQTLAVVRRSAALNCNFTPCPPVVACSTEARYCAATRKFQRRRVDIGCDFDPCPTIKQTST</sequence>
<evidence type="ECO:0000313" key="3">
    <source>
        <dbReference type="Proteomes" id="UP000469452"/>
    </source>
</evidence>
<comment type="caution">
    <text evidence="2">The sequence shown here is derived from an EMBL/GenBank/DDBJ whole genome shotgun (WGS) entry which is preliminary data.</text>
</comment>
<dbReference type="AlphaFoldDB" id="A0A6A5AH30"/>
<accession>A0A6A5AH30</accession>
<feature type="chain" id="PRO_5025554050" evidence="1">
    <location>
        <begin position="21"/>
        <end position="200"/>
    </location>
</feature>
<protein>
    <submittedName>
        <fullName evidence="2">Uncharacterized protein</fullName>
    </submittedName>
</protein>
<dbReference type="Proteomes" id="UP000469452">
    <property type="component" value="Unassembled WGS sequence"/>
</dbReference>
<feature type="signal peptide" evidence="1">
    <location>
        <begin position="1"/>
        <end position="20"/>
    </location>
</feature>
<evidence type="ECO:0000313" key="2">
    <source>
        <dbReference type="EMBL" id="KAF0747350.1"/>
    </source>
</evidence>
<gene>
    <name evidence="2" type="ORF">AaE_007757</name>
</gene>